<dbReference type="FunFam" id="3.30.390.110:FF:000001">
    <property type="entry name" value="Protein MAK16 homolog"/>
    <property type="match status" value="1"/>
</dbReference>
<feature type="compositionally biased region" description="Basic and acidic residues" evidence="6">
    <location>
        <begin position="298"/>
        <end position="307"/>
    </location>
</feature>
<accession>A0A8J4RCV4</accession>
<comment type="subcellular location">
    <subcellularLocation>
        <location evidence="1">Nucleus</location>
    </subcellularLocation>
</comment>
<dbReference type="InterPro" id="IPR029004">
    <property type="entry name" value="Ribosomal_eL28/Mak16"/>
</dbReference>
<dbReference type="FunFam" id="3.40.50.2000:FF:000040">
    <property type="entry name" value="UDP-glycosyltransferase 76C1"/>
    <property type="match status" value="1"/>
</dbReference>
<gene>
    <name evidence="9" type="ORF">CMV_005486</name>
</gene>
<evidence type="ECO:0000259" key="8">
    <source>
        <dbReference type="Pfam" id="PF13456"/>
    </source>
</evidence>
<evidence type="ECO:0000313" key="9">
    <source>
        <dbReference type="EMBL" id="KAF3970851.1"/>
    </source>
</evidence>
<comment type="similarity">
    <text evidence="3">Belongs to the UDP-glycosyltransferase family.</text>
</comment>
<protein>
    <recommendedName>
        <fullName evidence="11">Ribosomal L28e/Mak16 domain-containing protein</fullName>
    </recommendedName>
</protein>
<dbReference type="Gene3D" id="3.40.50.2000">
    <property type="entry name" value="Glycogen Phosphorylase B"/>
    <property type="match status" value="2"/>
</dbReference>
<dbReference type="Pfam" id="PF04874">
    <property type="entry name" value="Mak16"/>
    <property type="match status" value="1"/>
</dbReference>
<dbReference type="InterPro" id="IPR006958">
    <property type="entry name" value="Mak16"/>
</dbReference>
<evidence type="ECO:0000259" key="7">
    <source>
        <dbReference type="Pfam" id="PF01778"/>
    </source>
</evidence>
<dbReference type="InterPro" id="IPR002213">
    <property type="entry name" value="UDP_glucos_trans"/>
</dbReference>
<dbReference type="GO" id="GO:0035251">
    <property type="term" value="F:UDP-glucosyltransferase activity"/>
    <property type="evidence" value="ECO:0007669"/>
    <property type="project" value="UniProtKB-ARBA"/>
</dbReference>
<dbReference type="Pfam" id="PF01778">
    <property type="entry name" value="Ribosomal_L28e"/>
    <property type="match status" value="1"/>
</dbReference>
<sequence>MIDFQLVGHYSKGHKVTHSLSLSVSLSHRLKMQHDEVIWQVIRHNHCSFMSKITTGNFCRNPYNVTGICNRSSCPLANSRYATIRDHDGVFYLYMKTIERAHMPNKLWERVKLPRNYEKALEIIDKHLMYWQKTLVHKTKQRLTKMTQMRIRMRKLALKTREKIMTTPRKEKKREARREEKAEKAAALDKSIEKELLERLQKGVYGDIYNYPVKEYNKVLDIEEGQAASEDEDEMEPEIEYVEGYEDLDMEDDIEDFGGLAIARSQMDNDNVGMDSDDEKVEPVAGKRLRKETASASRKLEKDGHDGKSKKRARVLVEVEHGDADEREKMLMSFAGVVIRDNNGSVLSSCSKKIPEAYKPSEIETLAAMTALSFAHELGLLGLIHALKSEVHSLAPLDSQLEELVAELPPLKVKALPVINTVYSDSYYEIVACMVNEIKVSSGIILNSFEELEQSELDTLRQEFPSPIFPIGPFHKYFLTSSSSSLLAQDQSSIAWLDKQAPKSVIYASFGSLAAFSEAQFLEIAWGLANSNRPFLWVVRPGLVRGSEWLEPLPSGFLETVNGRAHIIKWAPQLEVLAHPAVGAFWTHNGWNSTLESICEGVPMICMPCFIDQKVIAKYVSQVWKVGLQLENGSDRLEIERCIRRLMVEKEGEEIRDRITRQNFACNKVVLHSKTWTACLVIFLN</sequence>
<proteinExistence type="inferred from homology"/>
<dbReference type="InterPro" id="IPR002156">
    <property type="entry name" value="RNaseH_domain"/>
</dbReference>
<evidence type="ECO:0000256" key="3">
    <source>
        <dbReference type="ARBA" id="ARBA00009995"/>
    </source>
</evidence>
<comment type="similarity">
    <text evidence="2">Belongs to the MAK16 family.</text>
</comment>
<feature type="domain" description="RNase H type-1" evidence="8">
    <location>
        <begin position="333"/>
        <end position="383"/>
    </location>
</feature>
<dbReference type="GO" id="GO:0030687">
    <property type="term" value="C:preribosome, large subunit precursor"/>
    <property type="evidence" value="ECO:0007669"/>
    <property type="project" value="TreeGrafter"/>
</dbReference>
<comment type="caution">
    <text evidence="9">The sequence shown here is derived from an EMBL/GenBank/DDBJ whole genome shotgun (WGS) entry which is preliminary data.</text>
</comment>
<dbReference type="GO" id="GO:0000460">
    <property type="term" value="P:maturation of 5.8S rRNA"/>
    <property type="evidence" value="ECO:0007669"/>
    <property type="project" value="TreeGrafter"/>
</dbReference>
<evidence type="ECO:0000256" key="6">
    <source>
        <dbReference type="SAM" id="MobiDB-lite"/>
    </source>
</evidence>
<reference evidence="9" key="1">
    <citation type="submission" date="2020-03" db="EMBL/GenBank/DDBJ databases">
        <title>Castanea mollissima Vanexum genome sequencing.</title>
        <authorList>
            <person name="Staton M."/>
        </authorList>
    </citation>
    <scope>NUCLEOTIDE SEQUENCE</scope>
    <source>
        <tissue evidence="9">Leaf</tissue>
    </source>
</reference>
<dbReference type="Gene3D" id="3.30.390.110">
    <property type="match status" value="1"/>
</dbReference>
<dbReference type="GO" id="GO:0005730">
    <property type="term" value="C:nucleolus"/>
    <property type="evidence" value="ECO:0007669"/>
    <property type="project" value="TreeGrafter"/>
</dbReference>
<dbReference type="GO" id="GO:0004523">
    <property type="term" value="F:RNA-DNA hybrid ribonuclease activity"/>
    <property type="evidence" value="ECO:0007669"/>
    <property type="project" value="InterPro"/>
</dbReference>
<dbReference type="GO" id="GO:0003676">
    <property type="term" value="F:nucleic acid binding"/>
    <property type="evidence" value="ECO:0007669"/>
    <property type="project" value="InterPro"/>
</dbReference>
<dbReference type="Pfam" id="PF13456">
    <property type="entry name" value="RVT_3"/>
    <property type="match status" value="1"/>
</dbReference>
<keyword evidence="5" id="KW-0539">Nucleus</keyword>
<feature type="region of interest" description="Disordered" evidence="6">
    <location>
        <begin position="268"/>
        <end position="311"/>
    </location>
</feature>
<evidence type="ECO:0008006" key="11">
    <source>
        <dbReference type="Google" id="ProtNLM"/>
    </source>
</evidence>
<dbReference type="OrthoDB" id="10251342at2759"/>
<dbReference type="GO" id="GO:0000470">
    <property type="term" value="P:maturation of LSU-rRNA"/>
    <property type="evidence" value="ECO:0007669"/>
    <property type="project" value="TreeGrafter"/>
</dbReference>
<evidence type="ECO:0000256" key="2">
    <source>
        <dbReference type="ARBA" id="ARBA00005514"/>
    </source>
</evidence>
<dbReference type="EMBL" id="JRKL02000493">
    <property type="protein sequence ID" value="KAF3970851.1"/>
    <property type="molecule type" value="Genomic_DNA"/>
</dbReference>
<dbReference type="CDD" id="cd03784">
    <property type="entry name" value="GT1_Gtf-like"/>
    <property type="match status" value="1"/>
</dbReference>
<dbReference type="Proteomes" id="UP000737018">
    <property type="component" value="Unassembled WGS sequence"/>
</dbReference>
<dbReference type="PANTHER" id="PTHR23405">
    <property type="entry name" value="MAINTENANCE OF KILLER 16 MAK16 PROTEIN-RELATED"/>
    <property type="match status" value="1"/>
</dbReference>
<keyword evidence="10" id="KW-1185">Reference proteome</keyword>
<keyword evidence="4" id="KW-0808">Transferase</keyword>
<evidence type="ECO:0000256" key="5">
    <source>
        <dbReference type="ARBA" id="ARBA00023242"/>
    </source>
</evidence>
<evidence type="ECO:0000313" key="10">
    <source>
        <dbReference type="Proteomes" id="UP000737018"/>
    </source>
</evidence>
<organism evidence="9 10">
    <name type="scientific">Castanea mollissima</name>
    <name type="common">Chinese chestnut</name>
    <dbReference type="NCBI Taxonomy" id="60419"/>
    <lineage>
        <taxon>Eukaryota</taxon>
        <taxon>Viridiplantae</taxon>
        <taxon>Streptophyta</taxon>
        <taxon>Embryophyta</taxon>
        <taxon>Tracheophyta</taxon>
        <taxon>Spermatophyta</taxon>
        <taxon>Magnoliopsida</taxon>
        <taxon>eudicotyledons</taxon>
        <taxon>Gunneridae</taxon>
        <taxon>Pentapetalae</taxon>
        <taxon>rosids</taxon>
        <taxon>fabids</taxon>
        <taxon>Fagales</taxon>
        <taxon>Fagaceae</taxon>
        <taxon>Castanea</taxon>
    </lineage>
</organism>
<dbReference type="SUPFAM" id="SSF53756">
    <property type="entry name" value="UDP-Glycosyltransferase/glycogen phosphorylase"/>
    <property type="match status" value="1"/>
</dbReference>
<name>A0A8J4RCV4_9ROSI</name>
<evidence type="ECO:0000256" key="4">
    <source>
        <dbReference type="ARBA" id="ARBA00022679"/>
    </source>
</evidence>
<feature type="compositionally biased region" description="Basic and acidic residues" evidence="6">
    <location>
        <begin position="173"/>
        <end position="185"/>
    </location>
</feature>
<evidence type="ECO:0000256" key="1">
    <source>
        <dbReference type="ARBA" id="ARBA00004123"/>
    </source>
</evidence>
<dbReference type="AlphaFoldDB" id="A0A8J4RCV4"/>
<feature type="region of interest" description="Disordered" evidence="6">
    <location>
        <begin position="166"/>
        <end position="185"/>
    </location>
</feature>
<feature type="domain" description="Ribosomal eL28/Mak16" evidence="7">
    <location>
        <begin position="37"/>
        <end position="149"/>
    </location>
</feature>
<dbReference type="Pfam" id="PF00201">
    <property type="entry name" value="UDPGT"/>
    <property type="match status" value="1"/>
</dbReference>
<dbReference type="PANTHER" id="PTHR23405:SF4">
    <property type="entry name" value="PROTEIN MAK16 HOMOLOG"/>
    <property type="match status" value="1"/>
</dbReference>